<keyword evidence="4" id="KW-0732">Signal</keyword>
<dbReference type="PROSITE" id="PS51155">
    <property type="entry name" value="CHIT_BIND_RR_2"/>
    <property type="match status" value="1"/>
</dbReference>
<sequence>MISLKLSCMVLVSVAVVMCEPPSPQYGVPFGNNNNHNNNNNNNNGGYHHNNGQGINGNAPINSYGNPNYNAIHDHHEYGEPKAYEFGYQVKDDYTGTNYNRQEHSDGNQVTGSYRVALPDGRTQIVTYYADWKTGFHADVRYEGEAQYPDQYNNGFGNGNKNSVYNTYGNSNNNHNNNHNNNFGTNNHNNNNNNNFGVNNQYGPPVNPVAINNHYAGANSNFGATSSVSIKDYSNSNSYDSYADSGFGNKAKPSNAYGAP</sequence>
<dbReference type="Pfam" id="PF00379">
    <property type="entry name" value="Chitin_bind_4"/>
    <property type="match status" value="1"/>
</dbReference>
<gene>
    <name evidence="6" type="primary">LOC108557988</name>
</gene>
<feature type="compositionally biased region" description="Low complexity" evidence="3">
    <location>
        <begin position="31"/>
        <end position="58"/>
    </location>
</feature>
<dbReference type="InterPro" id="IPR051217">
    <property type="entry name" value="Insect_Cuticle_Struc_Prot"/>
</dbReference>
<dbReference type="InterPro" id="IPR031311">
    <property type="entry name" value="CHIT_BIND_RR_consensus"/>
</dbReference>
<protein>
    <submittedName>
        <fullName evidence="6">Homeobox protein 2-like</fullName>
    </submittedName>
</protein>
<feature type="region of interest" description="Disordered" evidence="3">
    <location>
        <begin position="31"/>
        <end position="61"/>
    </location>
</feature>
<evidence type="ECO:0000256" key="1">
    <source>
        <dbReference type="ARBA" id="ARBA00022460"/>
    </source>
</evidence>
<feature type="chain" id="PRO_5046412692" evidence="4">
    <location>
        <begin position="20"/>
        <end position="260"/>
    </location>
</feature>
<proteinExistence type="predicted"/>
<keyword evidence="5" id="KW-1185">Reference proteome</keyword>
<evidence type="ECO:0000256" key="4">
    <source>
        <dbReference type="SAM" id="SignalP"/>
    </source>
</evidence>
<dbReference type="RefSeq" id="XP_017770237.1">
    <property type="nucleotide sequence ID" value="XM_017914748.1"/>
</dbReference>
<dbReference type="Proteomes" id="UP000695000">
    <property type="component" value="Unplaced"/>
</dbReference>
<name>A0ABM1M6N7_NICVS</name>
<evidence type="ECO:0000313" key="6">
    <source>
        <dbReference type="RefSeq" id="XP_017770237.1"/>
    </source>
</evidence>
<dbReference type="GeneID" id="108557988"/>
<feature type="region of interest" description="Disordered" evidence="3">
    <location>
        <begin position="172"/>
        <end position="198"/>
    </location>
</feature>
<organism evidence="5 6">
    <name type="scientific">Nicrophorus vespilloides</name>
    <name type="common">Boreal carrion beetle</name>
    <dbReference type="NCBI Taxonomy" id="110193"/>
    <lineage>
        <taxon>Eukaryota</taxon>
        <taxon>Metazoa</taxon>
        <taxon>Ecdysozoa</taxon>
        <taxon>Arthropoda</taxon>
        <taxon>Hexapoda</taxon>
        <taxon>Insecta</taxon>
        <taxon>Pterygota</taxon>
        <taxon>Neoptera</taxon>
        <taxon>Endopterygota</taxon>
        <taxon>Coleoptera</taxon>
        <taxon>Polyphaga</taxon>
        <taxon>Staphyliniformia</taxon>
        <taxon>Silphidae</taxon>
        <taxon>Nicrophorinae</taxon>
        <taxon>Nicrophorus</taxon>
    </lineage>
</organism>
<dbReference type="PANTHER" id="PTHR12236:SF79">
    <property type="entry name" value="CUTICULAR PROTEIN 50CB-RELATED"/>
    <property type="match status" value="1"/>
</dbReference>
<feature type="region of interest" description="Disordered" evidence="3">
    <location>
        <begin position="239"/>
        <end position="260"/>
    </location>
</feature>
<evidence type="ECO:0000313" key="5">
    <source>
        <dbReference type="Proteomes" id="UP000695000"/>
    </source>
</evidence>
<dbReference type="InterPro" id="IPR000618">
    <property type="entry name" value="Insect_cuticle"/>
</dbReference>
<feature type="signal peptide" evidence="4">
    <location>
        <begin position="1"/>
        <end position="19"/>
    </location>
</feature>
<keyword evidence="1 2" id="KW-0193">Cuticle</keyword>
<dbReference type="PANTHER" id="PTHR12236">
    <property type="entry name" value="STRUCTURAL CONTITUENT OF CUTICLE"/>
    <property type="match status" value="1"/>
</dbReference>
<dbReference type="PROSITE" id="PS00233">
    <property type="entry name" value="CHIT_BIND_RR_1"/>
    <property type="match status" value="1"/>
</dbReference>
<evidence type="ECO:0000256" key="3">
    <source>
        <dbReference type="SAM" id="MobiDB-lite"/>
    </source>
</evidence>
<accession>A0ABM1M6N7</accession>
<evidence type="ECO:0000256" key="2">
    <source>
        <dbReference type="PROSITE-ProRule" id="PRU00497"/>
    </source>
</evidence>
<reference evidence="6" key="1">
    <citation type="submission" date="2025-08" db="UniProtKB">
        <authorList>
            <consortium name="RefSeq"/>
        </authorList>
    </citation>
    <scope>IDENTIFICATION</scope>
    <source>
        <tissue evidence="6">Whole Larva</tissue>
    </source>
</reference>